<gene>
    <name evidence="1" type="ORF">EZS28_024811</name>
</gene>
<accession>A0A5J4VAX9</accession>
<name>A0A5J4VAX9_9EUKA</name>
<organism evidence="1 2">
    <name type="scientific">Streblomastix strix</name>
    <dbReference type="NCBI Taxonomy" id="222440"/>
    <lineage>
        <taxon>Eukaryota</taxon>
        <taxon>Metamonada</taxon>
        <taxon>Preaxostyla</taxon>
        <taxon>Oxymonadida</taxon>
        <taxon>Streblomastigidae</taxon>
        <taxon>Streblomastix</taxon>
    </lineage>
</organism>
<feature type="non-terminal residue" evidence="1">
    <location>
        <position position="1"/>
    </location>
</feature>
<sequence length="274" mass="30916">LRNLYFEAEKTNIRVSSINSKLFESTQAIKLFRIIDWSTLTSDLNSTSSLIDIILNSESTFEVADSTFDALRNLRYADIKVESKPLRFIFSKVTFIGTNDVATTKIAQISGAPIQIADVFDHCTVPTTKRSLIQIPGENYICQYDSTLLNISLKGKFDEVVSLVPEIAEPFVATKDISYVGERYVMQTNSDAQIRVLSTVNLQLRAITFIKQTGGLNIIKVYSLEAVVVLDDIGFLVANRRLIESGQAELPSFKIEWILQKLKTINRRLDHNQR</sequence>
<evidence type="ECO:0000313" key="1">
    <source>
        <dbReference type="EMBL" id="KAA6379663.1"/>
    </source>
</evidence>
<proteinExistence type="predicted"/>
<protein>
    <submittedName>
        <fullName evidence="1">Uncharacterized protein</fullName>
    </submittedName>
</protein>
<comment type="caution">
    <text evidence="1">The sequence shown here is derived from an EMBL/GenBank/DDBJ whole genome shotgun (WGS) entry which is preliminary data.</text>
</comment>
<reference evidence="1 2" key="1">
    <citation type="submission" date="2019-03" db="EMBL/GenBank/DDBJ databases">
        <title>Single cell metagenomics reveals metabolic interactions within the superorganism composed of flagellate Streblomastix strix and complex community of Bacteroidetes bacteria on its surface.</title>
        <authorList>
            <person name="Treitli S.C."/>
            <person name="Kolisko M."/>
            <person name="Husnik F."/>
            <person name="Keeling P."/>
            <person name="Hampl V."/>
        </authorList>
    </citation>
    <scope>NUCLEOTIDE SEQUENCE [LARGE SCALE GENOMIC DNA]</scope>
    <source>
        <strain evidence="1">ST1C</strain>
    </source>
</reference>
<dbReference type="Proteomes" id="UP000324800">
    <property type="component" value="Unassembled WGS sequence"/>
</dbReference>
<evidence type="ECO:0000313" key="2">
    <source>
        <dbReference type="Proteomes" id="UP000324800"/>
    </source>
</evidence>
<dbReference type="EMBL" id="SNRW01008348">
    <property type="protein sequence ID" value="KAA6379663.1"/>
    <property type="molecule type" value="Genomic_DNA"/>
</dbReference>
<dbReference type="AlphaFoldDB" id="A0A5J4VAX9"/>